<comment type="caution">
    <text evidence="2">The sequence shown here is derived from an EMBL/GenBank/DDBJ whole genome shotgun (WGS) entry which is preliminary data.</text>
</comment>
<dbReference type="AlphaFoldDB" id="A0A9X1NKT6"/>
<dbReference type="Pfam" id="PF07876">
    <property type="entry name" value="Dabb"/>
    <property type="match status" value="1"/>
</dbReference>
<dbReference type="RefSeq" id="WP_231449638.1">
    <property type="nucleotide sequence ID" value="NZ_JAJOMB010000034.1"/>
</dbReference>
<protein>
    <submittedName>
        <fullName evidence="2">Dabb family protein</fullName>
    </submittedName>
</protein>
<dbReference type="InterPro" id="IPR011008">
    <property type="entry name" value="Dimeric_a/b-barrel"/>
</dbReference>
<organism evidence="2 3">
    <name type="scientific">Kineosporia babensis</name>
    <dbReference type="NCBI Taxonomy" id="499548"/>
    <lineage>
        <taxon>Bacteria</taxon>
        <taxon>Bacillati</taxon>
        <taxon>Actinomycetota</taxon>
        <taxon>Actinomycetes</taxon>
        <taxon>Kineosporiales</taxon>
        <taxon>Kineosporiaceae</taxon>
        <taxon>Kineosporia</taxon>
    </lineage>
</organism>
<evidence type="ECO:0000313" key="3">
    <source>
        <dbReference type="Proteomes" id="UP001138997"/>
    </source>
</evidence>
<dbReference type="PROSITE" id="PS51502">
    <property type="entry name" value="S_R_A_B_BARREL"/>
    <property type="match status" value="1"/>
</dbReference>
<gene>
    <name evidence="2" type="ORF">LR394_38420</name>
</gene>
<dbReference type="InterPro" id="IPR013097">
    <property type="entry name" value="Dabb"/>
</dbReference>
<dbReference type="Proteomes" id="UP001138997">
    <property type="component" value="Unassembled WGS sequence"/>
</dbReference>
<dbReference type="EMBL" id="JAJOMB010000034">
    <property type="protein sequence ID" value="MCD5316787.1"/>
    <property type="molecule type" value="Genomic_DNA"/>
</dbReference>
<feature type="domain" description="Stress-response A/B barrel" evidence="1">
    <location>
        <begin position="2"/>
        <end position="93"/>
    </location>
</feature>
<sequence length="95" mass="10486">MIRNVVMGRLKPGADTDLLEKGLAGIVALAIPGMTGVKVGRDAGLREGNWDFTITADFADVAAYRAYDEDEEHNRLRREIFGPLSEEIARIQIEV</sequence>
<accession>A0A9X1NKT6</accession>
<keyword evidence="3" id="KW-1185">Reference proteome</keyword>
<name>A0A9X1NKT6_9ACTN</name>
<dbReference type="Gene3D" id="3.30.70.100">
    <property type="match status" value="1"/>
</dbReference>
<proteinExistence type="predicted"/>
<evidence type="ECO:0000259" key="1">
    <source>
        <dbReference type="PROSITE" id="PS51502"/>
    </source>
</evidence>
<dbReference type="SUPFAM" id="SSF54909">
    <property type="entry name" value="Dimeric alpha+beta barrel"/>
    <property type="match status" value="1"/>
</dbReference>
<evidence type="ECO:0000313" key="2">
    <source>
        <dbReference type="EMBL" id="MCD5316787.1"/>
    </source>
</evidence>
<dbReference type="SMART" id="SM00886">
    <property type="entry name" value="Dabb"/>
    <property type="match status" value="1"/>
</dbReference>
<reference evidence="2" key="1">
    <citation type="submission" date="2021-11" db="EMBL/GenBank/DDBJ databases">
        <title>Streptomyces corallinus and Kineosporia corallina sp. nov., two new coral-derived marine actinobacteria.</title>
        <authorList>
            <person name="Buangrab K."/>
            <person name="Sutthacheep M."/>
            <person name="Yeemin T."/>
            <person name="Harunari E."/>
            <person name="Igarashi Y."/>
            <person name="Sripreechasak P."/>
            <person name="Kanchanasin P."/>
            <person name="Tanasupawat S."/>
            <person name="Phongsopitanun W."/>
        </authorList>
    </citation>
    <scope>NUCLEOTIDE SEQUENCE</scope>
    <source>
        <strain evidence="2">JCM 31032</strain>
    </source>
</reference>